<evidence type="ECO:0000313" key="3">
    <source>
        <dbReference type="Proteomes" id="UP000239895"/>
    </source>
</evidence>
<protein>
    <submittedName>
        <fullName evidence="2">Short-subunit dehydrogenase</fullName>
    </submittedName>
</protein>
<evidence type="ECO:0000256" key="1">
    <source>
        <dbReference type="ARBA" id="ARBA00023002"/>
    </source>
</evidence>
<reference evidence="2 3" key="1">
    <citation type="submission" date="2018-03" db="EMBL/GenBank/DDBJ databases">
        <title>Comparative analysis of microorganisms from saline springs in Andes Mountain Range, Colombia.</title>
        <authorList>
            <person name="Rubin E."/>
        </authorList>
    </citation>
    <scope>NUCLEOTIDE SEQUENCE [LARGE SCALE GENOMIC DNA]</scope>
    <source>
        <strain evidence="2 3">CG 23</strain>
    </source>
</reference>
<sequence length="272" mass="29285">MSRTIVLTGASDGIGAAAARRLAGDGHHVVLVGRSAAKTEAVAAELDAPFFLADFAELAQVRRLAADLLAAHPRIDVLANNAGGIMGERELTVDGHEKTFQVNHLAPFLLTELLLPALVSGRATVIQTASRAAQLFSRFDVDDLQNAHRYAAHRAYGNAKLANILFTQELQRRYGDQGLSAVAFHPGVVGTSFAGETNHVLRYLYRGPLRRLFTVSPDKGADQLVRFAEGTPGSTFQPGAYYEGHRIASGVSREATDPRVADELWERSAAMV</sequence>
<proteinExistence type="predicted"/>
<organism evidence="2 3">
    <name type="scientific">Isoptericola halotolerans</name>
    <dbReference type="NCBI Taxonomy" id="300560"/>
    <lineage>
        <taxon>Bacteria</taxon>
        <taxon>Bacillati</taxon>
        <taxon>Actinomycetota</taxon>
        <taxon>Actinomycetes</taxon>
        <taxon>Micrococcales</taxon>
        <taxon>Promicromonosporaceae</taxon>
        <taxon>Isoptericola</taxon>
    </lineage>
</organism>
<gene>
    <name evidence="2" type="ORF">BCL65_101270</name>
</gene>
<comment type="caution">
    <text evidence="2">The sequence shown here is derived from an EMBL/GenBank/DDBJ whole genome shotgun (WGS) entry which is preliminary data.</text>
</comment>
<keyword evidence="3" id="KW-1185">Reference proteome</keyword>
<dbReference type="Gene3D" id="3.40.50.720">
    <property type="entry name" value="NAD(P)-binding Rossmann-like Domain"/>
    <property type="match status" value="1"/>
</dbReference>
<dbReference type="InterPro" id="IPR002347">
    <property type="entry name" value="SDR_fam"/>
</dbReference>
<dbReference type="InterPro" id="IPR036291">
    <property type="entry name" value="NAD(P)-bd_dom_sf"/>
</dbReference>
<dbReference type="EMBL" id="PVTX01000001">
    <property type="protein sequence ID" value="PRZ10132.1"/>
    <property type="molecule type" value="Genomic_DNA"/>
</dbReference>
<dbReference type="Pfam" id="PF00106">
    <property type="entry name" value="adh_short"/>
    <property type="match status" value="1"/>
</dbReference>
<dbReference type="PANTHER" id="PTHR43157:SF31">
    <property type="entry name" value="PHOSPHATIDYLINOSITOL-GLYCAN BIOSYNTHESIS CLASS F PROTEIN"/>
    <property type="match status" value="1"/>
</dbReference>
<name>A0ABX5EI30_9MICO</name>
<dbReference type="SUPFAM" id="SSF51735">
    <property type="entry name" value="NAD(P)-binding Rossmann-fold domains"/>
    <property type="match status" value="1"/>
</dbReference>
<evidence type="ECO:0000313" key="2">
    <source>
        <dbReference type="EMBL" id="PRZ10132.1"/>
    </source>
</evidence>
<dbReference type="PRINTS" id="PR00081">
    <property type="entry name" value="GDHRDH"/>
</dbReference>
<accession>A0ABX5EI30</accession>
<keyword evidence="1" id="KW-0560">Oxidoreductase</keyword>
<dbReference type="Proteomes" id="UP000239895">
    <property type="component" value="Unassembled WGS sequence"/>
</dbReference>
<dbReference type="PANTHER" id="PTHR43157">
    <property type="entry name" value="PHOSPHATIDYLINOSITOL-GLYCAN BIOSYNTHESIS CLASS F PROTEIN-RELATED"/>
    <property type="match status" value="1"/>
</dbReference>
<dbReference type="RefSeq" id="WP_106264472.1">
    <property type="nucleotide sequence ID" value="NZ_PVTX01000001.1"/>
</dbReference>